<accession>A0A4Q4M9W6</accession>
<dbReference type="EMBL" id="PDXA01000035">
    <property type="protein sequence ID" value="RYN45243.1"/>
    <property type="molecule type" value="Genomic_DNA"/>
</dbReference>
<feature type="region of interest" description="Disordered" evidence="1">
    <location>
        <begin position="259"/>
        <end position="293"/>
    </location>
</feature>
<organism evidence="2 3">
    <name type="scientific">Alternaria tenuissima</name>
    <dbReference type="NCBI Taxonomy" id="119927"/>
    <lineage>
        <taxon>Eukaryota</taxon>
        <taxon>Fungi</taxon>
        <taxon>Dikarya</taxon>
        <taxon>Ascomycota</taxon>
        <taxon>Pezizomycotina</taxon>
        <taxon>Dothideomycetes</taxon>
        <taxon>Pleosporomycetidae</taxon>
        <taxon>Pleosporales</taxon>
        <taxon>Pleosporineae</taxon>
        <taxon>Pleosporaceae</taxon>
        <taxon>Alternaria</taxon>
        <taxon>Alternaria sect. Alternaria</taxon>
        <taxon>Alternaria alternata complex</taxon>
    </lineage>
</organism>
<dbReference type="AlphaFoldDB" id="A0A4Q4M9W6"/>
<evidence type="ECO:0000313" key="2">
    <source>
        <dbReference type="EMBL" id="RYN45243.1"/>
    </source>
</evidence>
<protein>
    <submittedName>
        <fullName evidence="2">Uncharacterized protein</fullName>
    </submittedName>
</protein>
<feature type="compositionally biased region" description="Polar residues" evidence="1">
    <location>
        <begin position="92"/>
        <end position="114"/>
    </location>
</feature>
<proteinExistence type="predicted"/>
<gene>
    <name evidence="2" type="ORF">AA0114_g9236</name>
</gene>
<name>A0A4Q4M9W6_9PLEO</name>
<reference evidence="3" key="1">
    <citation type="journal article" date="2019" name="bioRxiv">
        <title>Genomics, evolutionary history and diagnostics of the Alternaria alternata species group including apple and Asian pear pathotypes.</title>
        <authorList>
            <person name="Armitage A.D."/>
            <person name="Cockerton H.M."/>
            <person name="Sreenivasaprasad S."/>
            <person name="Woodhall J.W."/>
            <person name="Lane C.R."/>
            <person name="Harrison R.J."/>
            <person name="Clarkson J.P."/>
        </authorList>
    </citation>
    <scope>NUCLEOTIDE SEQUENCE [LARGE SCALE GENOMIC DNA]</scope>
    <source>
        <strain evidence="3">FERA 1082</strain>
    </source>
</reference>
<comment type="caution">
    <text evidence="2">The sequence shown here is derived from an EMBL/GenBank/DDBJ whole genome shotgun (WGS) entry which is preliminary data.</text>
</comment>
<evidence type="ECO:0000256" key="1">
    <source>
        <dbReference type="SAM" id="MobiDB-lite"/>
    </source>
</evidence>
<feature type="region of interest" description="Disordered" evidence="1">
    <location>
        <begin position="67"/>
        <end position="114"/>
    </location>
</feature>
<dbReference type="Proteomes" id="UP000292402">
    <property type="component" value="Unassembled WGS sequence"/>
</dbReference>
<evidence type="ECO:0000313" key="3">
    <source>
        <dbReference type="Proteomes" id="UP000292402"/>
    </source>
</evidence>
<sequence>MYHLYGTHQLVSKLVKESPEKAVDILTRCCADSKVLEEINAYLLQPKPTQREVPALLPGGLDITFGSPASPSVDSSRHAGSPLPRQRLARRPSSNSTTYPLSPPRSASSVTSHSTRNEISMGEYILLLLFGGTEVEEHLVRMRLAQTRYSVIRGDVVQKRGLDTMCTLVQPDFNEVYVPSRTAAGFDLVPTSCSIELTWRRPRSDSTHNTIFYVVPQEALDTDLLLGCEDSGEGIPDYQPTIVPESQARQNPLHQEYRQDMRPPAPTPPSVSFHRSAMTHGGSARASPVHPQNEQYHPHHLVEPLISRQRTYGTAVQSQQPSPAPTVLGSHIEHPQPLRPNIAAASPVQDADPNKNAGRIRLSISWDVTTFNVWLDLNAHCDAFYKAFQQQAAKQRKSILDRATITIQLKNDKNMPDEEACPLSLAEDDLEADWEMITEWLEANRRDKSPHIYGVVEMEEG</sequence>